<accession>A0A966DTL0</accession>
<protein>
    <submittedName>
        <fullName evidence="2">Cell division protein FtsQ</fullName>
    </submittedName>
</protein>
<keyword evidence="1" id="KW-0812">Transmembrane</keyword>
<dbReference type="AlphaFoldDB" id="A0A966DTL0"/>
<proteinExistence type="predicted"/>
<name>A0A966DTL0_9SPHI</name>
<keyword evidence="1" id="KW-1133">Transmembrane helix</keyword>
<evidence type="ECO:0000256" key="1">
    <source>
        <dbReference type="SAM" id="Phobius"/>
    </source>
</evidence>
<dbReference type="EMBL" id="WWEO01000044">
    <property type="protein sequence ID" value="NCD71378.1"/>
    <property type="molecule type" value="Genomic_DNA"/>
</dbReference>
<sequence>MFKKSIWKPILISLAWVVSLGGVIVLMSFIQLKKNGVVCSDVKVYIPGSQYFIDKEEVDNILQVSSHTLIGRRIENINLHDLEKKLKANPFIEFAKVYADMDGVIKVEVSQRQPILRIMNQFDQDFYVDKHGLKIPLSGNFTARVLAANGFIEEPFGDKVDTMHTAIARDVFKTADFITRDSLWNAQIAEIYVNEQHEMVLIPRVGNDRILLGNADSLQTKFSNLLAFYKQGVPRVGWNTYKLINIKYANQVIGVKKDSIYKADSLKRAKAPAIKPDTLKKQIQDTSHIEN</sequence>
<feature type="transmembrane region" description="Helical" evidence="1">
    <location>
        <begin position="12"/>
        <end position="30"/>
    </location>
</feature>
<reference evidence="2" key="2">
    <citation type="submission" date="2020-10" db="EMBL/GenBank/DDBJ databases">
        <title>Mucilaginibacter sp. nov., isolated from soil.</title>
        <authorList>
            <person name="Jeon C.O."/>
        </authorList>
    </citation>
    <scope>NUCLEOTIDE SEQUENCE</scope>
    <source>
        <strain evidence="2">R11</strain>
    </source>
</reference>
<dbReference type="GO" id="GO:0051301">
    <property type="term" value="P:cell division"/>
    <property type="evidence" value="ECO:0007669"/>
    <property type="project" value="UniProtKB-KW"/>
</dbReference>
<reference evidence="2" key="1">
    <citation type="submission" date="2020-01" db="EMBL/GenBank/DDBJ databases">
        <authorList>
            <person name="Seo Y.L."/>
        </authorList>
    </citation>
    <scope>NUCLEOTIDE SEQUENCE</scope>
    <source>
        <strain evidence="2">R11</strain>
    </source>
</reference>
<comment type="caution">
    <text evidence="2">The sequence shown here is derived from an EMBL/GenBank/DDBJ whole genome shotgun (WGS) entry which is preliminary data.</text>
</comment>
<evidence type="ECO:0000313" key="3">
    <source>
        <dbReference type="Proteomes" id="UP000638732"/>
    </source>
</evidence>
<evidence type="ECO:0000313" key="2">
    <source>
        <dbReference type="EMBL" id="NCD71378.1"/>
    </source>
</evidence>
<dbReference type="RefSeq" id="WP_166587337.1">
    <property type="nucleotide sequence ID" value="NZ_WWEO01000044.1"/>
</dbReference>
<keyword evidence="2" id="KW-0131">Cell cycle</keyword>
<dbReference type="Proteomes" id="UP000638732">
    <property type="component" value="Unassembled WGS sequence"/>
</dbReference>
<gene>
    <name evidence="2" type="ORF">GSY63_18570</name>
</gene>
<keyword evidence="3" id="KW-1185">Reference proteome</keyword>
<keyword evidence="2" id="KW-0132">Cell division</keyword>
<organism evidence="2 3">
    <name type="scientific">Mucilaginibacter agri</name>
    <dbReference type="NCBI Taxonomy" id="2695265"/>
    <lineage>
        <taxon>Bacteria</taxon>
        <taxon>Pseudomonadati</taxon>
        <taxon>Bacteroidota</taxon>
        <taxon>Sphingobacteriia</taxon>
        <taxon>Sphingobacteriales</taxon>
        <taxon>Sphingobacteriaceae</taxon>
        <taxon>Mucilaginibacter</taxon>
    </lineage>
</organism>
<keyword evidence="1" id="KW-0472">Membrane</keyword>